<protein>
    <recommendedName>
        <fullName evidence="4">Adenosine 5'-phosphosulfate reductase</fullName>
        <shortName evidence="4">APS reductase</shortName>
        <ecNumber evidence="4">1.8.4.10</ecNumber>
    </recommendedName>
    <alternativeName>
        <fullName evidence="4">5'-adenylylsulfate reductase</fullName>
    </alternativeName>
    <alternativeName>
        <fullName evidence="4">Thioredoxin-dependent 5'-adenylylsulfate reductase</fullName>
    </alternativeName>
</protein>
<dbReference type="NCBIfam" id="NF002537">
    <property type="entry name" value="PRK02090.1"/>
    <property type="match status" value="1"/>
</dbReference>
<comment type="pathway">
    <text evidence="3 4">Sulfur metabolism; hydrogen sulfide biosynthesis; sulfite from sulfate.</text>
</comment>
<sequence length="259" mass="28141">MPLDTSHGQSPAGTGETRPAEFRARRLNERVGEGDTGALLDTVLGSPLSGKLAVVSSFGADSVALLHLVAERRPDTPVLFIETRMLFPETMDYQTEVARSLGLTDIRVIRATHTDLAAHDPDGTLHRSNPDACCALRKTIPLDRALEGFDTWITGRKRFQTSARANLPRIETEGPRVKVNPLADWTPEEVRGHIAEAGLPPHPLVAQGYPSIGCVPCTSRVAPGEDTRAGRWRGSDKDECGIHFIDGKAVRSPKRETVS</sequence>
<dbReference type="Gene3D" id="3.40.50.620">
    <property type="entry name" value="HUPs"/>
    <property type="match status" value="1"/>
</dbReference>
<evidence type="ECO:0000259" key="5">
    <source>
        <dbReference type="Pfam" id="PF01507"/>
    </source>
</evidence>
<keyword evidence="4" id="KW-0408">Iron</keyword>
<dbReference type="RefSeq" id="WP_311689727.1">
    <property type="nucleotide sequence ID" value="NZ_JAVRHL010000001.1"/>
</dbReference>
<dbReference type="InterPro" id="IPR002500">
    <property type="entry name" value="PAPS_reduct_dom"/>
</dbReference>
<feature type="binding site" evidence="4">
    <location>
        <position position="217"/>
    </location>
    <ligand>
        <name>[4Fe-4S] cluster</name>
        <dbReference type="ChEBI" id="CHEBI:49883"/>
    </ligand>
</feature>
<keyword evidence="7" id="KW-1185">Reference proteome</keyword>
<dbReference type="PANTHER" id="PTHR46509">
    <property type="entry name" value="PHOSPHOADENOSINE PHOSPHOSULFATE REDUCTASE"/>
    <property type="match status" value="1"/>
</dbReference>
<reference evidence="6 7" key="1">
    <citation type="submission" date="2023-09" db="EMBL/GenBank/DDBJ databases">
        <authorList>
            <person name="Rey-Velasco X."/>
        </authorList>
    </citation>
    <scope>NUCLEOTIDE SEQUENCE [LARGE SCALE GENOMIC DNA]</scope>
    <source>
        <strain evidence="6 7">F158</strain>
    </source>
</reference>
<dbReference type="Proteomes" id="UP001265259">
    <property type="component" value="Unassembled WGS sequence"/>
</dbReference>
<evidence type="ECO:0000313" key="6">
    <source>
        <dbReference type="EMBL" id="MDT0681979.1"/>
    </source>
</evidence>
<keyword evidence="4" id="KW-0479">Metal-binding</keyword>
<comment type="catalytic activity">
    <reaction evidence="4">
        <text>[thioredoxin]-disulfide + sulfite + AMP + 2 H(+) = adenosine 5'-phosphosulfate + [thioredoxin]-dithiol</text>
        <dbReference type="Rhea" id="RHEA:21976"/>
        <dbReference type="Rhea" id="RHEA-COMP:10698"/>
        <dbReference type="Rhea" id="RHEA-COMP:10700"/>
        <dbReference type="ChEBI" id="CHEBI:15378"/>
        <dbReference type="ChEBI" id="CHEBI:17359"/>
        <dbReference type="ChEBI" id="CHEBI:29950"/>
        <dbReference type="ChEBI" id="CHEBI:50058"/>
        <dbReference type="ChEBI" id="CHEBI:58243"/>
        <dbReference type="ChEBI" id="CHEBI:456215"/>
        <dbReference type="EC" id="1.8.4.10"/>
    </reaction>
</comment>
<dbReference type="InterPro" id="IPR014729">
    <property type="entry name" value="Rossmann-like_a/b/a_fold"/>
</dbReference>
<comment type="function">
    <text evidence="4">Catalyzes the formation of sulfite from adenosine 5'-phosphosulfate (APS) using thioredoxin as an electron donor.</text>
</comment>
<feature type="binding site" evidence="4">
    <location>
        <position position="214"/>
    </location>
    <ligand>
        <name>[4Fe-4S] cluster</name>
        <dbReference type="ChEBI" id="CHEBI:49883"/>
    </ligand>
</feature>
<comment type="similarity">
    <text evidence="1 4">Belongs to the PAPS reductase family. CysH subfamily.</text>
</comment>
<evidence type="ECO:0000256" key="2">
    <source>
        <dbReference type="ARBA" id="ARBA00023002"/>
    </source>
</evidence>
<comment type="caution">
    <text evidence="6">The sequence shown here is derived from an EMBL/GenBank/DDBJ whole genome shotgun (WGS) entry which is preliminary data.</text>
</comment>
<comment type="subcellular location">
    <subcellularLocation>
        <location evidence="4">Cytoplasm</location>
    </subcellularLocation>
</comment>
<dbReference type="PIRSF" id="PIRSF000857">
    <property type="entry name" value="PAPS_reductase"/>
    <property type="match status" value="1"/>
</dbReference>
<evidence type="ECO:0000313" key="7">
    <source>
        <dbReference type="Proteomes" id="UP001265259"/>
    </source>
</evidence>
<feature type="active site" description="Nucleophile; cysteine thiosulfonate intermediate" evidence="4">
    <location>
        <position position="240"/>
    </location>
</feature>
<dbReference type="HAMAP" id="MF_00063">
    <property type="entry name" value="CysH"/>
    <property type="match status" value="1"/>
</dbReference>
<accession>A0ABU3DE46</accession>
<keyword evidence="4" id="KW-0963">Cytoplasm</keyword>
<feature type="binding site" evidence="4">
    <location>
        <position position="133"/>
    </location>
    <ligand>
        <name>[4Fe-4S] cluster</name>
        <dbReference type="ChEBI" id="CHEBI:49883"/>
    </ligand>
</feature>
<comment type="cofactor">
    <cofactor evidence="4">
        <name>[4Fe-4S] cluster</name>
        <dbReference type="ChEBI" id="CHEBI:49883"/>
    </cofactor>
    <text evidence="4">Binds 1 [4Fe-4S] cluster per subunit.</text>
</comment>
<evidence type="ECO:0000256" key="1">
    <source>
        <dbReference type="ARBA" id="ARBA00009732"/>
    </source>
</evidence>
<dbReference type="Pfam" id="PF01507">
    <property type="entry name" value="PAPS_reduct"/>
    <property type="match status" value="1"/>
</dbReference>
<evidence type="ECO:0000256" key="3">
    <source>
        <dbReference type="ARBA" id="ARBA00024327"/>
    </source>
</evidence>
<dbReference type="PANTHER" id="PTHR46509:SF1">
    <property type="entry name" value="PHOSPHOADENOSINE PHOSPHOSULFATE REDUCTASE"/>
    <property type="match status" value="1"/>
</dbReference>
<dbReference type="EC" id="1.8.4.10" evidence="4"/>
<feature type="binding site" evidence="4">
    <location>
        <position position="134"/>
    </location>
    <ligand>
        <name>[4Fe-4S] cluster</name>
        <dbReference type="ChEBI" id="CHEBI:49883"/>
    </ligand>
</feature>
<dbReference type="SUPFAM" id="SSF52402">
    <property type="entry name" value="Adenine nucleotide alpha hydrolases-like"/>
    <property type="match status" value="1"/>
</dbReference>
<proteinExistence type="inferred from homology"/>
<dbReference type="EMBL" id="JAVRHL010000001">
    <property type="protein sequence ID" value="MDT0681979.1"/>
    <property type="molecule type" value="Genomic_DNA"/>
</dbReference>
<dbReference type="GO" id="GO:0004604">
    <property type="term" value="F:phosphoadenylyl-sulfate reductase (thioredoxin) activity"/>
    <property type="evidence" value="ECO:0007669"/>
    <property type="project" value="UniProtKB-EC"/>
</dbReference>
<keyword evidence="2 4" id="KW-0560">Oxidoreductase</keyword>
<name>A0ABU3DE46_9RHOB</name>
<evidence type="ECO:0000256" key="4">
    <source>
        <dbReference type="HAMAP-Rule" id="MF_00063"/>
    </source>
</evidence>
<keyword evidence="4" id="KW-0411">Iron-sulfur</keyword>
<gene>
    <name evidence="4" type="primary">cysH</name>
    <name evidence="6" type="ORF">RM543_04715</name>
</gene>
<feature type="domain" description="Phosphoadenosine phosphosulphate reductase" evidence="5">
    <location>
        <begin position="52"/>
        <end position="219"/>
    </location>
</feature>
<organism evidence="6 7">
    <name type="scientific">Tropicimonas omnivorans</name>
    <dbReference type="NCBI Taxonomy" id="3075590"/>
    <lineage>
        <taxon>Bacteria</taxon>
        <taxon>Pseudomonadati</taxon>
        <taxon>Pseudomonadota</taxon>
        <taxon>Alphaproteobacteria</taxon>
        <taxon>Rhodobacterales</taxon>
        <taxon>Roseobacteraceae</taxon>
        <taxon>Tropicimonas</taxon>
    </lineage>
</organism>
<dbReference type="InterPro" id="IPR004511">
    <property type="entry name" value="PAPS/APS_Rdtase"/>
</dbReference>